<name>A0A2G5I3V1_CERBT</name>
<keyword evidence="3" id="KW-0949">S-adenosyl-L-methionine</keyword>
<dbReference type="AlphaFoldDB" id="A0A2G5I3V1"/>
<evidence type="ECO:0000313" key="6">
    <source>
        <dbReference type="EMBL" id="PIA99494.1"/>
    </source>
</evidence>
<dbReference type="InterPro" id="IPR036390">
    <property type="entry name" value="WH_DNA-bd_sf"/>
</dbReference>
<dbReference type="EMBL" id="LKMD01000101">
    <property type="protein sequence ID" value="PIA99494.1"/>
    <property type="molecule type" value="Genomic_DNA"/>
</dbReference>
<feature type="domain" description="O-methyltransferase C-terminal" evidence="5">
    <location>
        <begin position="219"/>
        <end position="378"/>
    </location>
</feature>
<dbReference type="PANTHER" id="PTHR43712:SF17">
    <property type="entry name" value="O-METHYLTRANSFERASE"/>
    <property type="match status" value="1"/>
</dbReference>
<evidence type="ECO:0000256" key="3">
    <source>
        <dbReference type="ARBA" id="ARBA00022691"/>
    </source>
</evidence>
<comment type="caution">
    <text evidence="6">The sequence shown here is derived from an EMBL/GenBank/DDBJ whole genome shotgun (WGS) entry which is preliminary data.</text>
</comment>
<dbReference type="Gene3D" id="3.40.50.150">
    <property type="entry name" value="Vaccinia Virus protein VP39"/>
    <property type="match status" value="1"/>
</dbReference>
<evidence type="ECO:0000259" key="5">
    <source>
        <dbReference type="Pfam" id="PF00891"/>
    </source>
</evidence>
<evidence type="ECO:0000256" key="4">
    <source>
        <dbReference type="PIRSR" id="PIRSR005739-1"/>
    </source>
</evidence>
<accession>A0A2G5I3V1</accession>
<dbReference type="GO" id="GO:0008171">
    <property type="term" value="F:O-methyltransferase activity"/>
    <property type="evidence" value="ECO:0007669"/>
    <property type="project" value="InterPro"/>
</dbReference>
<keyword evidence="2 6" id="KW-0808">Transferase</keyword>
<feature type="active site" description="Proton acceptor" evidence="4">
    <location>
        <position position="305"/>
    </location>
</feature>
<sequence length="399" mass="44523">MPAMKLSEPTVAQALAEIDQSTFDGDDLGRRAALIEAQNLVNRLEKPHEFINKITLTQPMQLIVLKIASESGLFLQLSSKPKTVSEIAAGIGGDEELIERLTRLLGATGVIKEVAIDTFVDTELSAQLKDKNGMITGVQWVWDVSLQQMQNLPTYFKETKYKNPIDAKHPPWCRVVNSSLGMFEWLNERPEVHTTFNNFLASLLSDFPKWTEIYPTERLLEGYNPETALCVDVGGGHGIDMLNLAEVLPEEYKNARLVLEDQPNVVAEAAKRGHLPANVETVPYSFFNENPVKGARTYLIHSCLHNWPDKESAQILSRLREAMTPGYSKLLIYEPVIPASVDEVIPIAAALDLHMMCHCAAGERTQKQWEKLLGQAGLRFKDYTGIIGFPWGVIEAEAI</sequence>
<dbReference type="PROSITE" id="PS51683">
    <property type="entry name" value="SAM_OMT_II"/>
    <property type="match status" value="1"/>
</dbReference>
<dbReference type="GO" id="GO:0032259">
    <property type="term" value="P:methylation"/>
    <property type="evidence" value="ECO:0007669"/>
    <property type="project" value="UniProtKB-KW"/>
</dbReference>
<dbReference type="SUPFAM" id="SSF53335">
    <property type="entry name" value="S-adenosyl-L-methionine-dependent methyltransferases"/>
    <property type="match status" value="1"/>
</dbReference>
<evidence type="ECO:0000313" key="7">
    <source>
        <dbReference type="Proteomes" id="UP000230605"/>
    </source>
</evidence>
<dbReference type="Proteomes" id="UP000230605">
    <property type="component" value="Chromosome 3"/>
</dbReference>
<dbReference type="PIRSF" id="PIRSF005739">
    <property type="entry name" value="O-mtase"/>
    <property type="match status" value="1"/>
</dbReference>
<dbReference type="Pfam" id="PF00891">
    <property type="entry name" value="Methyltransf_2"/>
    <property type="match status" value="1"/>
</dbReference>
<dbReference type="PANTHER" id="PTHR43712">
    <property type="entry name" value="PUTATIVE (AFU_ORTHOLOGUE AFUA_4G14580)-RELATED"/>
    <property type="match status" value="1"/>
</dbReference>
<dbReference type="InterPro" id="IPR001077">
    <property type="entry name" value="COMT_C"/>
</dbReference>
<dbReference type="InterPro" id="IPR029063">
    <property type="entry name" value="SAM-dependent_MTases_sf"/>
</dbReference>
<dbReference type="InterPro" id="IPR016461">
    <property type="entry name" value="COMT-like"/>
</dbReference>
<keyword evidence="1 6" id="KW-0489">Methyltransferase</keyword>
<reference evidence="6 7" key="1">
    <citation type="submission" date="2015-10" db="EMBL/GenBank/DDBJ databases">
        <title>The cercosporin biosynthetic gene cluster was horizontally transferred to several fungal lineages and shown to be expanded in Cercospora beticola based on microsynteny with recipient genomes.</title>
        <authorList>
            <person name="De Jonge R."/>
            <person name="Ebert M.K."/>
            <person name="Suttle J.C."/>
            <person name="Jurick Ii W.M."/>
            <person name="Secor G.A."/>
            <person name="Thomma B.P."/>
            <person name="Van De Peer Y."/>
            <person name="Bolton M.D."/>
        </authorList>
    </citation>
    <scope>NUCLEOTIDE SEQUENCE [LARGE SCALE GENOMIC DNA]</scope>
    <source>
        <strain evidence="6 7">09-40</strain>
    </source>
</reference>
<organism evidence="6 7">
    <name type="scientific">Cercospora beticola</name>
    <name type="common">Sugarbeet leaf spot fungus</name>
    <dbReference type="NCBI Taxonomy" id="122368"/>
    <lineage>
        <taxon>Eukaryota</taxon>
        <taxon>Fungi</taxon>
        <taxon>Dikarya</taxon>
        <taxon>Ascomycota</taxon>
        <taxon>Pezizomycotina</taxon>
        <taxon>Dothideomycetes</taxon>
        <taxon>Dothideomycetidae</taxon>
        <taxon>Mycosphaerellales</taxon>
        <taxon>Mycosphaerellaceae</taxon>
        <taxon>Cercospora</taxon>
    </lineage>
</organism>
<evidence type="ECO:0000256" key="2">
    <source>
        <dbReference type="ARBA" id="ARBA00022679"/>
    </source>
</evidence>
<dbReference type="Gene3D" id="1.10.10.10">
    <property type="entry name" value="Winged helix-like DNA-binding domain superfamily/Winged helix DNA-binding domain"/>
    <property type="match status" value="1"/>
</dbReference>
<protein>
    <submittedName>
        <fullName evidence="6">Demethylsterigmatocystin 6-O-methyltransferase</fullName>
    </submittedName>
</protein>
<proteinExistence type="predicted"/>
<evidence type="ECO:0000256" key="1">
    <source>
        <dbReference type="ARBA" id="ARBA00022603"/>
    </source>
</evidence>
<dbReference type="SUPFAM" id="SSF46785">
    <property type="entry name" value="Winged helix' DNA-binding domain"/>
    <property type="match status" value="1"/>
</dbReference>
<gene>
    <name evidence="6" type="ORF">CB0940_03005</name>
</gene>
<dbReference type="OrthoDB" id="2410195at2759"/>
<dbReference type="InterPro" id="IPR036388">
    <property type="entry name" value="WH-like_DNA-bd_sf"/>
</dbReference>